<accession>A0ABD1UMI8</accession>
<dbReference type="CDD" id="cd09272">
    <property type="entry name" value="RNase_HI_RT_Ty1"/>
    <property type="match status" value="1"/>
</dbReference>
<comment type="caution">
    <text evidence="2">The sequence shown here is derived from an EMBL/GenBank/DDBJ whole genome shotgun (WGS) entry which is preliminary data.</text>
</comment>
<organism evidence="2 3">
    <name type="scientific">Abeliophyllum distichum</name>
    <dbReference type="NCBI Taxonomy" id="126358"/>
    <lineage>
        <taxon>Eukaryota</taxon>
        <taxon>Viridiplantae</taxon>
        <taxon>Streptophyta</taxon>
        <taxon>Embryophyta</taxon>
        <taxon>Tracheophyta</taxon>
        <taxon>Spermatophyta</taxon>
        <taxon>Magnoliopsida</taxon>
        <taxon>eudicotyledons</taxon>
        <taxon>Gunneridae</taxon>
        <taxon>Pentapetalae</taxon>
        <taxon>asterids</taxon>
        <taxon>lamiids</taxon>
        <taxon>Lamiales</taxon>
        <taxon>Oleaceae</taxon>
        <taxon>Forsythieae</taxon>
        <taxon>Abeliophyllum</taxon>
    </lineage>
</organism>
<dbReference type="PANTHER" id="PTHR11439">
    <property type="entry name" value="GAG-POL-RELATED RETROTRANSPOSON"/>
    <property type="match status" value="1"/>
</dbReference>
<proteinExistence type="predicted"/>
<gene>
    <name evidence="2" type="ORF">Adt_11330</name>
</gene>
<evidence type="ECO:0000313" key="2">
    <source>
        <dbReference type="EMBL" id="KAL2526276.1"/>
    </source>
</evidence>
<dbReference type="PANTHER" id="PTHR11439:SF467">
    <property type="entry name" value="INTEGRASE CATALYTIC DOMAIN-CONTAINING PROTEIN"/>
    <property type="match status" value="1"/>
</dbReference>
<keyword evidence="3" id="KW-1185">Reference proteome</keyword>
<name>A0ABD1UMI8_9LAMI</name>
<sequence>MSENEYGEENEVYDKEPHTVWICPQRLSKTSEKFLHYLKMKETPSMPQYPKAIWITLLAILYLSGIIMANHQIDTPRCWKTKLKVSNCQLCVQKKAIRTSQDIYIADAVNMVSQFMHCPSEDHIDAVIRILQYLKSSLEKRLMFSKNDHLRVEGYTDVNWAENTSDKKSTSWYFMFVGGNLVMWRSKKQNVVALLSAEAKFRGMTKKLLTEIGFAPNLEMDLFYDNKDAIAISHNPDQHDQTKHIEIDRHFIKHNLETKIVRFIKSESQLVDVLTKAVYSKLFHNSLDKVGIGDLYALT</sequence>
<keyword evidence="1" id="KW-1133">Transmembrane helix</keyword>
<reference evidence="3" key="1">
    <citation type="submission" date="2024-07" db="EMBL/GenBank/DDBJ databases">
        <title>Two chromosome-level genome assemblies of Korean endemic species Abeliophyllum distichum and Forsythia ovata (Oleaceae).</title>
        <authorList>
            <person name="Jang H."/>
        </authorList>
    </citation>
    <scope>NUCLEOTIDE SEQUENCE [LARGE SCALE GENOMIC DNA]</scope>
</reference>
<dbReference type="AlphaFoldDB" id="A0ABD1UMI8"/>
<protein>
    <submittedName>
        <fullName evidence="2">Cysteine-rich RLK (RECEPTOR-like protein kinase) 8</fullName>
    </submittedName>
</protein>
<keyword evidence="1" id="KW-0472">Membrane</keyword>
<dbReference type="Proteomes" id="UP001604336">
    <property type="component" value="Unassembled WGS sequence"/>
</dbReference>
<evidence type="ECO:0000256" key="1">
    <source>
        <dbReference type="SAM" id="Phobius"/>
    </source>
</evidence>
<evidence type="ECO:0000313" key="3">
    <source>
        <dbReference type="Proteomes" id="UP001604336"/>
    </source>
</evidence>
<keyword evidence="1" id="KW-0812">Transmembrane</keyword>
<dbReference type="EMBL" id="JBFOLK010000003">
    <property type="protein sequence ID" value="KAL2526276.1"/>
    <property type="molecule type" value="Genomic_DNA"/>
</dbReference>
<feature type="transmembrane region" description="Helical" evidence="1">
    <location>
        <begin position="52"/>
        <end position="70"/>
    </location>
</feature>